<protein>
    <submittedName>
        <fullName evidence="1">Uncharacterized protein</fullName>
    </submittedName>
</protein>
<evidence type="ECO:0000313" key="2">
    <source>
        <dbReference type="Proteomes" id="UP000385207"/>
    </source>
</evidence>
<reference evidence="1 2" key="1">
    <citation type="submission" date="2019-09" db="EMBL/GenBank/DDBJ databases">
        <authorList>
            <person name="Chandra G."/>
            <person name="Truman W A."/>
        </authorList>
    </citation>
    <scope>NUCLEOTIDE SEQUENCE [LARGE SCALE GENOMIC DNA]</scope>
    <source>
        <strain evidence="1">PS862</strain>
    </source>
</reference>
<dbReference type="Proteomes" id="UP000385207">
    <property type="component" value="Unassembled WGS sequence"/>
</dbReference>
<name>A0A5E7KV25_PSEFL</name>
<gene>
    <name evidence="1" type="ORF">PS862_02980</name>
</gene>
<dbReference type="EMBL" id="CABVII010000012">
    <property type="protein sequence ID" value="VVP03645.1"/>
    <property type="molecule type" value="Genomic_DNA"/>
</dbReference>
<proteinExistence type="predicted"/>
<accession>A0A5E7KV25</accession>
<evidence type="ECO:0000313" key="1">
    <source>
        <dbReference type="EMBL" id="VVP03645.1"/>
    </source>
</evidence>
<organism evidence="1 2">
    <name type="scientific">Pseudomonas fluorescens</name>
    <dbReference type="NCBI Taxonomy" id="294"/>
    <lineage>
        <taxon>Bacteria</taxon>
        <taxon>Pseudomonadati</taxon>
        <taxon>Pseudomonadota</taxon>
        <taxon>Gammaproteobacteria</taxon>
        <taxon>Pseudomonadales</taxon>
        <taxon>Pseudomonadaceae</taxon>
        <taxon>Pseudomonas</taxon>
    </lineage>
</organism>
<dbReference type="AlphaFoldDB" id="A0A5E7KV25"/>
<sequence length="57" mass="6322">MAIKSDTFSRVELSDSDAVRFVQHMRDDKPNAKAKASYARGRAILSQVVNSQAARAR</sequence>
<dbReference type="RefSeq" id="WP_191632934.1">
    <property type="nucleotide sequence ID" value="NZ_CABVHE010000008.1"/>
</dbReference>